<protein>
    <recommendedName>
        <fullName evidence="2">Magnesium transporter MgtE intracellular domain-containing protein</fullName>
    </recommendedName>
</protein>
<name>A0A219B5A3_9SPHN</name>
<evidence type="ECO:0000313" key="3">
    <source>
        <dbReference type="EMBL" id="OWV33555.1"/>
    </source>
</evidence>
<keyword evidence="4" id="KW-1185">Reference proteome</keyword>
<accession>A0A219B5A3</accession>
<feature type="region of interest" description="Disordered" evidence="1">
    <location>
        <begin position="98"/>
        <end position="121"/>
    </location>
</feature>
<dbReference type="OrthoDB" id="9791432at2"/>
<dbReference type="Pfam" id="PF03448">
    <property type="entry name" value="MgtE_N"/>
    <property type="match status" value="1"/>
</dbReference>
<comment type="caution">
    <text evidence="3">The sequence shown here is derived from an EMBL/GenBank/DDBJ whole genome shotgun (WGS) entry which is preliminary data.</text>
</comment>
<organism evidence="3 4">
    <name type="scientific">Pacificimonas flava</name>
    <dbReference type="NCBI Taxonomy" id="1234595"/>
    <lineage>
        <taxon>Bacteria</taxon>
        <taxon>Pseudomonadati</taxon>
        <taxon>Pseudomonadota</taxon>
        <taxon>Alphaproteobacteria</taxon>
        <taxon>Sphingomonadales</taxon>
        <taxon>Sphingosinicellaceae</taxon>
        <taxon>Pacificimonas</taxon>
    </lineage>
</organism>
<evidence type="ECO:0000259" key="2">
    <source>
        <dbReference type="Pfam" id="PF03448"/>
    </source>
</evidence>
<dbReference type="EMBL" id="NFZT01000001">
    <property type="protein sequence ID" value="OWV33555.1"/>
    <property type="molecule type" value="Genomic_DNA"/>
</dbReference>
<evidence type="ECO:0000313" key="4">
    <source>
        <dbReference type="Proteomes" id="UP000198462"/>
    </source>
</evidence>
<dbReference type="Proteomes" id="UP000198462">
    <property type="component" value="Unassembled WGS sequence"/>
</dbReference>
<dbReference type="InterPro" id="IPR006668">
    <property type="entry name" value="Mg_transptr_MgtE_intracell_dom"/>
</dbReference>
<dbReference type="RefSeq" id="WP_088712328.1">
    <property type="nucleotide sequence ID" value="NZ_NFZT01000001.1"/>
</dbReference>
<dbReference type="AlphaFoldDB" id="A0A219B5A3"/>
<feature type="compositionally biased region" description="Acidic residues" evidence="1">
    <location>
        <begin position="107"/>
        <end position="118"/>
    </location>
</feature>
<proteinExistence type="predicted"/>
<evidence type="ECO:0000256" key="1">
    <source>
        <dbReference type="SAM" id="MobiDB-lite"/>
    </source>
</evidence>
<feature type="domain" description="Magnesium transporter MgtE intracellular" evidence="2">
    <location>
        <begin position="126"/>
        <end position="179"/>
    </location>
</feature>
<sequence length="198" mass="21009">MKQVIDRLSGLRRYVPSKRITFLPLMAAAAATTALTHALAVGAAETKPAEIEAEASSVAENRMSAAIRGDLEKRDVDAAQQARALKLRERSLAAAEKRISDAAATEEQAEEPAAEEDPQAAQYDSLARIYQTMKPKKAAAVFEQLDLTVQVEVSRRMRERSVALVIANMGPKQAAALTMALAQPAGVPAASGTAKGKG</sequence>
<reference evidence="4" key="1">
    <citation type="submission" date="2017-05" db="EMBL/GenBank/DDBJ databases">
        <authorList>
            <person name="Lin X."/>
        </authorList>
    </citation>
    <scope>NUCLEOTIDE SEQUENCE [LARGE SCALE GENOMIC DNA]</scope>
    <source>
        <strain evidence="4">JLT2012</strain>
    </source>
</reference>
<gene>
    <name evidence="3" type="ORF">B5C34_08825</name>
</gene>
<dbReference type="SUPFAM" id="SSF158791">
    <property type="entry name" value="MgtE N-terminal domain-like"/>
    <property type="match status" value="1"/>
</dbReference>